<organism evidence="1">
    <name type="scientific">Arundo donax</name>
    <name type="common">Giant reed</name>
    <name type="synonym">Donax arundinaceus</name>
    <dbReference type="NCBI Taxonomy" id="35708"/>
    <lineage>
        <taxon>Eukaryota</taxon>
        <taxon>Viridiplantae</taxon>
        <taxon>Streptophyta</taxon>
        <taxon>Embryophyta</taxon>
        <taxon>Tracheophyta</taxon>
        <taxon>Spermatophyta</taxon>
        <taxon>Magnoliopsida</taxon>
        <taxon>Liliopsida</taxon>
        <taxon>Poales</taxon>
        <taxon>Poaceae</taxon>
        <taxon>PACMAD clade</taxon>
        <taxon>Arundinoideae</taxon>
        <taxon>Arundineae</taxon>
        <taxon>Arundo</taxon>
    </lineage>
</organism>
<name>A0A0A9FCQ9_ARUDO</name>
<dbReference type="EMBL" id="GBRH01191853">
    <property type="protein sequence ID" value="JAE06043.1"/>
    <property type="molecule type" value="Transcribed_RNA"/>
</dbReference>
<evidence type="ECO:0000313" key="1">
    <source>
        <dbReference type="EMBL" id="JAE06043.1"/>
    </source>
</evidence>
<accession>A0A0A9FCQ9</accession>
<reference evidence="1" key="1">
    <citation type="submission" date="2014-09" db="EMBL/GenBank/DDBJ databases">
        <authorList>
            <person name="Magalhaes I.L.F."/>
            <person name="Oliveira U."/>
            <person name="Santos F.R."/>
            <person name="Vidigal T.H.D.A."/>
            <person name="Brescovit A.D."/>
            <person name="Santos A.J."/>
        </authorList>
    </citation>
    <scope>NUCLEOTIDE SEQUENCE</scope>
    <source>
        <tissue evidence="1">Shoot tissue taken approximately 20 cm above the soil surface</tissue>
    </source>
</reference>
<sequence length="44" mass="5024">MKTGKKNSTAPLCIKFIILALFSNQAQKKPFPQLPFTLSWGWRS</sequence>
<dbReference type="AlphaFoldDB" id="A0A0A9FCQ9"/>
<protein>
    <submittedName>
        <fullName evidence="1">Uncharacterized protein</fullName>
    </submittedName>
</protein>
<reference evidence="1" key="2">
    <citation type="journal article" date="2015" name="Data Brief">
        <title>Shoot transcriptome of the giant reed, Arundo donax.</title>
        <authorList>
            <person name="Barrero R.A."/>
            <person name="Guerrero F.D."/>
            <person name="Moolhuijzen P."/>
            <person name="Goolsby J.A."/>
            <person name="Tidwell J."/>
            <person name="Bellgard S.E."/>
            <person name="Bellgard M.I."/>
        </authorList>
    </citation>
    <scope>NUCLEOTIDE SEQUENCE</scope>
    <source>
        <tissue evidence="1">Shoot tissue taken approximately 20 cm above the soil surface</tissue>
    </source>
</reference>
<proteinExistence type="predicted"/>